<feature type="region of interest" description="Disordered" evidence="5">
    <location>
        <begin position="1339"/>
        <end position="1429"/>
    </location>
</feature>
<dbReference type="InterPro" id="IPR042178">
    <property type="entry name" value="Serpin_sf_1"/>
</dbReference>
<feature type="region of interest" description="Disordered" evidence="5">
    <location>
        <begin position="66"/>
        <end position="101"/>
    </location>
</feature>
<dbReference type="GO" id="GO:0005615">
    <property type="term" value="C:extracellular space"/>
    <property type="evidence" value="ECO:0007669"/>
    <property type="project" value="InterPro"/>
</dbReference>
<dbReference type="STRING" id="7395.A0A1A9V5D2"/>
<name>A0A1A9V5D2_GLOAU</name>
<dbReference type="PANTHER" id="PTHR11461">
    <property type="entry name" value="SERINE PROTEASE INHIBITOR, SERPIN"/>
    <property type="match status" value="1"/>
</dbReference>
<feature type="compositionally biased region" description="Polar residues" evidence="5">
    <location>
        <begin position="1089"/>
        <end position="1098"/>
    </location>
</feature>
<keyword evidence="6" id="KW-0732">Signal</keyword>
<dbReference type="EnsemblMetazoa" id="GAUT026530-RA">
    <property type="protein sequence ID" value="GAUT026530-PA"/>
    <property type="gene ID" value="GAUT026530"/>
</dbReference>
<dbReference type="VEuPathDB" id="VectorBase:GAUT026530"/>
<evidence type="ECO:0000256" key="6">
    <source>
        <dbReference type="SAM" id="SignalP"/>
    </source>
</evidence>
<feature type="region of interest" description="Disordered" evidence="5">
    <location>
        <begin position="713"/>
        <end position="732"/>
    </location>
</feature>
<dbReference type="PROSITE" id="PS00284">
    <property type="entry name" value="SERPIN"/>
    <property type="match status" value="1"/>
</dbReference>
<feature type="region of interest" description="Disordered" evidence="5">
    <location>
        <begin position="326"/>
        <end position="359"/>
    </location>
</feature>
<feature type="compositionally biased region" description="Polar residues" evidence="5">
    <location>
        <begin position="1339"/>
        <end position="1372"/>
    </location>
</feature>
<feature type="compositionally biased region" description="Polar residues" evidence="5">
    <location>
        <begin position="1405"/>
        <end position="1425"/>
    </location>
</feature>
<proteinExistence type="inferred from homology"/>
<dbReference type="SMART" id="SM00093">
    <property type="entry name" value="SERPIN"/>
    <property type="match status" value="1"/>
</dbReference>
<feature type="compositionally biased region" description="Basic residues" evidence="5">
    <location>
        <begin position="339"/>
        <end position="351"/>
    </location>
</feature>
<feature type="region of interest" description="Disordered" evidence="5">
    <location>
        <begin position="1211"/>
        <end position="1239"/>
    </location>
</feature>
<dbReference type="Gene3D" id="3.30.497.10">
    <property type="entry name" value="Antithrombin, subunit I, domain 2"/>
    <property type="match status" value="1"/>
</dbReference>
<dbReference type="GO" id="GO:0004867">
    <property type="term" value="F:serine-type endopeptidase inhibitor activity"/>
    <property type="evidence" value="ECO:0007669"/>
    <property type="project" value="UniProtKB-KW"/>
</dbReference>
<keyword evidence="9" id="KW-1185">Reference proteome</keyword>
<dbReference type="Gene3D" id="2.30.39.10">
    <property type="entry name" value="Alpha-1-antitrypsin, domain 1"/>
    <property type="match status" value="1"/>
</dbReference>
<feature type="region of interest" description="Disordered" evidence="5">
    <location>
        <begin position="1475"/>
        <end position="1494"/>
    </location>
</feature>
<comment type="similarity">
    <text evidence="1 4">Belongs to the serpin family.</text>
</comment>
<feature type="compositionally biased region" description="Polar residues" evidence="5">
    <location>
        <begin position="600"/>
        <end position="619"/>
    </location>
</feature>
<feature type="compositionally biased region" description="Acidic residues" evidence="5">
    <location>
        <begin position="1116"/>
        <end position="1126"/>
    </location>
</feature>
<feature type="region of interest" description="Disordered" evidence="5">
    <location>
        <begin position="1089"/>
        <end position="1126"/>
    </location>
</feature>
<dbReference type="InterPro" id="IPR042185">
    <property type="entry name" value="Serpin_sf_2"/>
</dbReference>
<feature type="compositionally biased region" description="Low complexity" evidence="5">
    <location>
        <begin position="76"/>
        <end position="94"/>
    </location>
</feature>
<evidence type="ECO:0000313" key="8">
    <source>
        <dbReference type="EnsemblMetazoa" id="GAUT026530-PA"/>
    </source>
</evidence>
<dbReference type="InterPro" id="IPR000215">
    <property type="entry name" value="Serpin_fam"/>
</dbReference>
<feature type="compositionally biased region" description="Low complexity" evidence="5">
    <location>
        <begin position="1482"/>
        <end position="1494"/>
    </location>
</feature>
<feature type="domain" description="Serpin" evidence="7">
    <location>
        <begin position="1618"/>
        <end position="2062"/>
    </location>
</feature>
<evidence type="ECO:0000313" key="9">
    <source>
        <dbReference type="Proteomes" id="UP000078200"/>
    </source>
</evidence>
<keyword evidence="2" id="KW-0646">Protease inhibitor</keyword>
<evidence type="ECO:0000259" key="7">
    <source>
        <dbReference type="SMART" id="SM00093"/>
    </source>
</evidence>
<dbReference type="SUPFAM" id="SSF56574">
    <property type="entry name" value="Serpins"/>
    <property type="match status" value="1"/>
</dbReference>
<protein>
    <recommendedName>
        <fullName evidence="7">Serpin domain-containing protein</fullName>
    </recommendedName>
</protein>
<dbReference type="InterPro" id="IPR036186">
    <property type="entry name" value="Serpin_sf"/>
</dbReference>
<evidence type="ECO:0000256" key="1">
    <source>
        <dbReference type="ARBA" id="ARBA00009500"/>
    </source>
</evidence>
<accession>A0A1A9V5D2</accession>
<feature type="compositionally biased region" description="Basic and acidic residues" evidence="5">
    <location>
        <begin position="1230"/>
        <end position="1239"/>
    </location>
</feature>
<evidence type="ECO:0000256" key="3">
    <source>
        <dbReference type="ARBA" id="ARBA00022900"/>
    </source>
</evidence>
<keyword evidence="3" id="KW-0722">Serine protease inhibitor</keyword>
<feature type="region of interest" description="Disordered" evidence="5">
    <location>
        <begin position="1542"/>
        <end position="1561"/>
    </location>
</feature>
<reference evidence="8" key="1">
    <citation type="submission" date="2020-05" db="UniProtKB">
        <authorList>
            <consortium name="EnsemblMetazoa"/>
        </authorList>
    </citation>
    <scope>IDENTIFICATION</scope>
    <source>
        <strain evidence="8">TTRI</strain>
    </source>
</reference>
<dbReference type="InterPro" id="IPR023796">
    <property type="entry name" value="Serpin_dom"/>
</dbReference>
<sequence>MRMNASVLAIVFVLFLGSKRYLQGVRAYPPTDMKSHSLAVHNDGDNDGAIYAEPQHNKPIYIRRQTKQKNERTAPVTSSVTVTTNSTSSMPSTVKAAPATTEKPQLKSAFVYRAELPTPPERETEHPINAVNTVGTSHSNVQSDADLMKKVIGSSVVTSVSVVLNGDEPEFTDALGHKVPKPQPSLQVASPIDLLNPDRYEFFTFDEKGELVKRLMTMEQIQSIVANGDGDGPAIIHEEVLEDQNPEKNVQSILKSVQSVLDKEVESNKNATMNVRPVLDTPDVSSTWSMILPAIFGNTGDDIFPHQKPQQIVMTPDSEIIETYTKSSVSTAASTRIPKPSKRRPGVKRKPTTTTTTTELAPQVVQEELGPHESVYTGMQQYQDLAATMQNFDRVSQFHVHPIYQKLPEATIMDTASMSSTEHATLDESFSTRPDQVNAIKTTNNNNVHNAASSKRPYISKQKIKKKPLTSTTTVTPESLPKDTVTQKDSLTTIELSTKTSNIVNLQSSVTPLIKKKKKRPTRKPVQQTQTQPLVDYNPNLVEKQPAQDLPIIIMSLPIDLPADSNEYQDVMSINSLLSRINTTTTSSTYQPLPTTTFQLKPSVTQSPSTTIPSAQQIKTTTPPPPTTTTIDYDESPVITEASNVAIPGYPLHILPLSAQESEETDLNHSFTQEEEDLHTLASFDKIMQSLTQSNTLINTFTDSLNMSTDAVPLNKTEQVEESEETDSREKVDVKVTTLPSDTLSADEDSLADNKSQESHLIAHDFVTDSPANDKFDDINGTTLTMHESITEVSKAEDEEIETSEDPSDNPFHNAIETTAVQDAVTDPTWHNTEDASQEITYKPESVNTNVAFTLESDEAETTDFTDQMSTTEVFKDVKAEDGTSTNSLFYKVESPIPQHDSMVVDLQAALNMDVVKPTEQITMSDFQTQAATVASTLVDGSHSLDLNLKANSNRDKDEIQILMSDVLQQVNEHDNVIKKNTNFYDNRLSNIAQFNSSFLSMQPLKEILRNRTASYTNEDGEQHKLNDFPNNDNLADNLTNIESVAFKSEITEEYGAVDDISDTESPPATIENISIEKIHEIAITTTAQIDSDRTSTPLPIIDTNKLQNSSQSNSNEEDVDSEEDKMEDVLVTDFTKPNVLISSSVDVNASEIHNQNENQSGQADNGSSFETIYMDSATLSHIDNYFKEGNTAAPVSSSNEEDKIIEKTENWSYLQPEHDNQSDDNETNGNRKSDLDKTNDLNEYIEMTKVEIPIDNIKMTDNPAIAVKIHETTEAVMKYTESETGTADPLRTLDVNQDISTGKISTHLDSSIDTQYPIEAQENTNLLDKESLERNATNSAELPDRQTSSSQKPTNAASQESNSVTTTTNYDISEEKSPTLNSTSLESEGFDDSFDEDPYIKLGETTQRSTYTPQSSTAMPNPVNSAERETDSIPHNVKVSQSPSTENHSLESINVVQTDVASNQDIDRTVEKNDGDKVAKPTLPITSTPSTPTIASTTRRLITLKPVSYYNKQPPYTLYQEGIESLYNKYVPLAPYIQQSTTTTSKNHTHGAPVSLQSRPMQRPPQLINLMAISTQATRPPVKLEPSPLTSKGLLASVANLDEDVSVFTQLCNELAFSYWKSITSEKISSARSLVVAPFALTSMLSMIFLGARGGTSGEMNDVLRLDDMVSFNPHLIFKNITESVEKSTDNNIATAAFVRQLYSDRVNGKIMQFFKEKVQQLYSGHVEEVNFHVVNDIIRRRTNLLMKRHTMGKVLEYLRTNSVWVNGPLATISANLFQTNCSEGSTQDRDGEMFFQVHPSVRQRRLVPIPAVLFKSGFTVGYEPNLDATLVAFGRIQDTLSTIYIMPGHQNTISPSDNLDRLEKELMQTAISKNAWNNLLTSLMDRPGMEVQLPRFSHRSFVNATLGLQKMGLKGLFKSDYADLGGLTGSSNRDIYLSDIIQINTFSTCGEERIADHHHVEMYPAPPLRKRNKNVDPQDGYDVDSSEAVIDFGSLVQETALGRGFYDDLLDPKYLELPLPLRPRQARVPDTPRLRFDKPFLYFLRHNPTGMIMFIGRFNPRLLP</sequence>
<organism evidence="8 9">
    <name type="scientific">Glossina austeni</name>
    <name type="common">Savannah tsetse fly</name>
    <dbReference type="NCBI Taxonomy" id="7395"/>
    <lineage>
        <taxon>Eukaryota</taxon>
        <taxon>Metazoa</taxon>
        <taxon>Ecdysozoa</taxon>
        <taxon>Arthropoda</taxon>
        <taxon>Hexapoda</taxon>
        <taxon>Insecta</taxon>
        <taxon>Pterygota</taxon>
        <taxon>Neoptera</taxon>
        <taxon>Endopterygota</taxon>
        <taxon>Diptera</taxon>
        <taxon>Brachycera</taxon>
        <taxon>Muscomorpha</taxon>
        <taxon>Hippoboscoidea</taxon>
        <taxon>Glossinidae</taxon>
        <taxon>Glossina</taxon>
    </lineage>
</organism>
<feature type="signal peptide" evidence="6">
    <location>
        <begin position="1"/>
        <end position="27"/>
    </location>
</feature>
<dbReference type="PANTHER" id="PTHR11461:SF211">
    <property type="entry name" value="GH10112P-RELATED"/>
    <property type="match status" value="1"/>
</dbReference>
<evidence type="ECO:0000256" key="4">
    <source>
        <dbReference type="RuleBase" id="RU000411"/>
    </source>
</evidence>
<feature type="region of interest" description="Disordered" evidence="5">
    <location>
        <begin position="600"/>
        <end position="633"/>
    </location>
</feature>
<evidence type="ECO:0000256" key="2">
    <source>
        <dbReference type="ARBA" id="ARBA00022690"/>
    </source>
</evidence>
<dbReference type="Pfam" id="PF00079">
    <property type="entry name" value="Serpin"/>
    <property type="match status" value="1"/>
</dbReference>
<feature type="chain" id="PRO_5008399031" description="Serpin domain-containing protein" evidence="6">
    <location>
        <begin position="28"/>
        <end position="2066"/>
    </location>
</feature>
<evidence type="ECO:0000256" key="5">
    <source>
        <dbReference type="SAM" id="MobiDB-lite"/>
    </source>
</evidence>
<dbReference type="Proteomes" id="UP000078200">
    <property type="component" value="Unassembled WGS sequence"/>
</dbReference>
<dbReference type="InterPro" id="IPR023795">
    <property type="entry name" value="Serpin_CS"/>
</dbReference>
<dbReference type="FunFam" id="2.30.39.10:FF:000045">
    <property type="entry name" value="Blast:Leukocyte elastase inhibitor"/>
    <property type="match status" value="1"/>
</dbReference>
<feature type="compositionally biased region" description="Acidic residues" evidence="5">
    <location>
        <begin position="1389"/>
        <end position="1398"/>
    </location>
</feature>